<dbReference type="InterPro" id="IPR036890">
    <property type="entry name" value="HATPase_C_sf"/>
</dbReference>
<dbReference type="SUPFAM" id="SSF55874">
    <property type="entry name" value="ATPase domain of HSP90 chaperone/DNA topoisomerase II/histidine kinase"/>
    <property type="match status" value="1"/>
</dbReference>
<evidence type="ECO:0000256" key="2">
    <source>
        <dbReference type="ARBA" id="ARBA00012438"/>
    </source>
</evidence>
<dbReference type="Gene3D" id="3.30.450.20">
    <property type="entry name" value="PAS domain"/>
    <property type="match status" value="1"/>
</dbReference>
<evidence type="ECO:0000256" key="3">
    <source>
        <dbReference type="ARBA" id="ARBA00022553"/>
    </source>
</evidence>
<dbReference type="SMART" id="SM00387">
    <property type="entry name" value="HATPase_c"/>
    <property type="match status" value="1"/>
</dbReference>
<keyword evidence="9" id="KW-0812">Transmembrane</keyword>
<evidence type="ECO:0000256" key="9">
    <source>
        <dbReference type="SAM" id="Phobius"/>
    </source>
</evidence>
<dbReference type="PROSITE" id="PS50109">
    <property type="entry name" value="HIS_KIN"/>
    <property type="match status" value="1"/>
</dbReference>
<dbReference type="eggNOG" id="COG3920">
    <property type="taxonomic scope" value="Bacteria"/>
</dbReference>
<keyword evidence="5" id="KW-0547">Nucleotide-binding</keyword>
<dbReference type="InterPro" id="IPR004358">
    <property type="entry name" value="Sig_transdc_His_kin-like_C"/>
</dbReference>
<name>E1R808_SEDSS</name>
<reference evidence="11 12" key="1">
    <citation type="journal article" date="2010" name="Stand. Genomic Sci.">
        <title>Complete genome sequence of Spirochaeta smaragdinae type strain (SEBR 4228).</title>
        <authorList>
            <person name="Mavromatis K."/>
            <person name="Yasawong M."/>
            <person name="Chertkov O."/>
            <person name="Lapidus A."/>
            <person name="Lucas S."/>
            <person name="Nolan M."/>
            <person name="Del Rio T.G."/>
            <person name="Tice H."/>
            <person name="Cheng J.F."/>
            <person name="Pitluck S."/>
            <person name="Liolios K."/>
            <person name="Ivanova N."/>
            <person name="Tapia R."/>
            <person name="Han C."/>
            <person name="Bruce D."/>
            <person name="Goodwin L."/>
            <person name="Pati A."/>
            <person name="Chen A."/>
            <person name="Palaniappan K."/>
            <person name="Land M."/>
            <person name="Hauser L."/>
            <person name="Chang Y.J."/>
            <person name="Jeffries C.D."/>
            <person name="Detter J.C."/>
            <person name="Rohde M."/>
            <person name="Brambilla E."/>
            <person name="Spring S."/>
            <person name="Goker M."/>
            <person name="Sikorski J."/>
            <person name="Woyke T."/>
            <person name="Bristow J."/>
            <person name="Eisen J.A."/>
            <person name="Markowitz V."/>
            <person name="Hugenholtz P."/>
            <person name="Klenk H.P."/>
            <person name="Kyrpides N.C."/>
        </authorList>
    </citation>
    <scope>NUCLEOTIDE SEQUENCE [LARGE SCALE GENOMIC DNA]</scope>
    <source>
        <strain evidence="12">DSM 11293 / JCM 15392 / SEBR 4228</strain>
    </source>
</reference>
<gene>
    <name evidence="11" type="ordered locus">Spirs_3777</name>
</gene>
<proteinExistence type="predicted"/>
<evidence type="ECO:0000256" key="7">
    <source>
        <dbReference type="ARBA" id="ARBA00022840"/>
    </source>
</evidence>
<dbReference type="Pfam" id="PF07568">
    <property type="entry name" value="HisKA_2"/>
    <property type="match status" value="1"/>
</dbReference>
<dbReference type="GO" id="GO:0005524">
    <property type="term" value="F:ATP binding"/>
    <property type="evidence" value="ECO:0007669"/>
    <property type="project" value="UniProtKB-KW"/>
</dbReference>
<keyword evidence="8" id="KW-0175">Coiled coil</keyword>
<feature type="transmembrane region" description="Helical" evidence="9">
    <location>
        <begin position="12"/>
        <end position="32"/>
    </location>
</feature>
<dbReference type="InterPro" id="IPR011495">
    <property type="entry name" value="Sig_transdc_His_kin_sub2_dim/P"/>
</dbReference>
<sequence>MHRYKGKISRQFAGYMAIIALISTMGTALISFRYESAYQQRQWEQDLKAVQEEWLPLLSRAAWLLSTEDIHLILLAVSQIQEVDGVRLDLYGQQSYQMSRRAIHEQLRFSWPVTYKRGGKSIEIGRLTLFKRTFSLGERIERLIPGRLIWEGLKIALIIVPVFLLVRIVVTNKIDTLSEVLIRRTKNLNDDTYREITIPGRKIFSTKDEFDQLVAAFNQLLREIRKERDIREKNETTLIRLLKEKDVLLREVHHRVKNNLQIIISLIGLQSATMNTEEGKQALEEAERRIKSLALVHEQLYLEDSIDTVDLRAYIDSLLNNISLTMNRGGPNAVMIRTSGDHVHLSLDRAIPLALILNELCTNAFEHAFPDGTQGRIEVFVAAKEAYFTVTVTDNGKGFSDHMLQEQATGFGLTIVQKLIEQIDATLSRESKGKGTIFSMSIPYDRSIRKSV</sequence>
<evidence type="ECO:0000256" key="8">
    <source>
        <dbReference type="SAM" id="Coils"/>
    </source>
</evidence>
<dbReference type="PANTHER" id="PTHR41523">
    <property type="entry name" value="TWO-COMPONENT SYSTEM SENSOR PROTEIN"/>
    <property type="match status" value="1"/>
</dbReference>
<feature type="coiled-coil region" evidence="8">
    <location>
        <begin position="269"/>
        <end position="303"/>
    </location>
</feature>
<keyword evidence="7" id="KW-0067">ATP-binding</keyword>
<evidence type="ECO:0000256" key="1">
    <source>
        <dbReference type="ARBA" id="ARBA00000085"/>
    </source>
</evidence>
<evidence type="ECO:0000313" key="12">
    <source>
        <dbReference type="Proteomes" id="UP000002318"/>
    </source>
</evidence>
<dbReference type="InterPro" id="IPR003594">
    <property type="entry name" value="HATPase_dom"/>
</dbReference>
<dbReference type="EMBL" id="CP002116">
    <property type="protein sequence ID" value="ADK82863.1"/>
    <property type="molecule type" value="Genomic_DNA"/>
</dbReference>
<keyword evidence="6 11" id="KW-0418">Kinase</keyword>
<dbReference type="RefSeq" id="WP_013256322.1">
    <property type="nucleotide sequence ID" value="NC_014364.1"/>
</dbReference>
<evidence type="ECO:0000313" key="11">
    <source>
        <dbReference type="EMBL" id="ADK82863.1"/>
    </source>
</evidence>
<feature type="domain" description="Histidine kinase" evidence="10">
    <location>
        <begin position="251"/>
        <end position="446"/>
    </location>
</feature>
<dbReference type="InterPro" id="IPR005467">
    <property type="entry name" value="His_kinase_dom"/>
</dbReference>
<evidence type="ECO:0000256" key="6">
    <source>
        <dbReference type="ARBA" id="ARBA00022777"/>
    </source>
</evidence>
<keyword evidence="9" id="KW-1133">Transmembrane helix</keyword>
<keyword evidence="12" id="KW-1185">Reference proteome</keyword>
<dbReference type="STRING" id="573413.Spirs_3777"/>
<dbReference type="PANTHER" id="PTHR41523:SF8">
    <property type="entry name" value="ETHYLENE RESPONSE SENSOR PROTEIN"/>
    <property type="match status" value="1"/>
</dbReference>
<evidence type="ECO:0000256" key="5">
    <source>
        <dbReference type="ARBA" id="ARBA00022741"/>
    </source>
</evidence>
<dbReference type="Gene3D" id="3.30.565.10">
    <property type="entry name" value="Histidine kinase-like ATPase, C-terminal domain"/>
    <property type="match status" value="1"/>
</dbReference>
<dbReference type="PRINTS" id="PR00344">
    <property type="entry name" value="BCTRLSENSOR"/>
</dbReference>
<dbReference type="HOGENOM" id="CLU_605348_0_0_12"/>
<organism evidence="11 12">
    <name type="scientific">Sediminispirochaeta smaragdinae (strain DSM 11293 / JCM 15392 / SEBR 4228)</name>
    <name type="common">Spirochaeta smaragdinae</name>
    <dbReference type="NCBI Taxonomy" id="573413"/>
    <lineage>
        <taxon>Bacteria</taxon>
        <taxon>Pseudomonadati</taxon>
        <taxon>Spirochaetota</taxon>
        <taxon>Spirochaetia</taxon>
        <taxon>Spirochaetales</taxon>
        <taxon>Spirochaetaceae</taxon>
        <taxon>Sediminispirochaeta</taxon>
    </lineage>
</organism>
<protein>
    <recommendedName>
        <fullName evidence="2">histidine kinase</fullName>
        <ecNumber evidence="2">2.7.13.3</ecNumber>
    </recommendedName>
</protein>
<dbReference type="Proteomes" id="UP000002318">
    <property type="component" value="Chromosome"/>
</dbReference>
<keyword evidence="3" id="KW-0597">Phosphoprotein</keyword>
<evidence type="ECO:0000259" key="10">
    <source>
        <dbReference type="PROSITE" id="PS50109"/>
    </source>
</evidence>
<dbReference type="EC" id="2.7.13.3" evidence="2"/>
<dbReference type="KEGG" id="ssm:Spirs_3777"/>
<dbReference type="GO" id="GO:0004673">
    <property type="term" value="F:protein histidine kinase activity"/>
    <property type="evidence" value="ECO:0007669"/>
    <property type="project" value="UniProtKB-EC"/>
</dbReference>
<comment type="catalytic activity">
    <reaction evidence="1">
        <text>ATP + protein L-histidine = ADP + protein N-phospho-L-histidine.</text>
        <dbReference type="EC" id="2.7.13.3"/>
    </reaction>
</comment>
<dbReference type="AlphaFoldDB" id="E1R808"/>
<accession>E1R808</accession>
<evidence type="ECO:0000256" key="4">
    <source>
        <dbReference type="ARBA" id="ARBA00022679"/>
    </source>
</evidence>
<dbReference type="OrthoDB" id="9767435at2"/>
<keyword evidence="9" id="KW-0472">Membrane</keyword>
<dbReference type="Pfam" id="PF02518">
    <property type="entry name" value="HATPase_c"/>
    <property type="match status" value="1"/>
</dbReference>
<keyword evidence="4" id="KW-0808">Transferase</keyword>